<proteinExistence type="predicted"/>
<gene>
    <name evidence="2" type="ordered locus">Mchl_0006</name>
</gene>
<reference evidence="3" key="1">
    <citation type="submission" date="2008-12" db="EMBL/GenBank/DDBJ databases">
        <title>Complete sequence of chromosome of Methylobacterium chloromethanicum CM4.</title>
        <authorList>
            <consortium name="US DOE Joint Genome Institute"/>
            <person name="Lucas S."/>
            <person name="Copeland A."/>
            <person name="Lapidus A."/>
            <person name="Glavina del Rio T."/>
            <person name="Dalin E."/>
            <person name="Tice H."/>
            <person name="Bruce D."/>
            <person name="Goodwin L."/>
            <person name="Pitluck S."/>
            <person name="Chertkov O."/>
            <person name="Brettin T."/>
            <person name="Detter J.C."/>
            <person name="Han C."/>
            <person name="Larimer F."/>
            <person name="Land M."/>
            <person name="Hauser L."/>
            <person name="Kyrpides N."/>
            <person name="Mikhailova N."/>
            <person name="Marx C."/>
            <person name="Richardson P."/>
        </authorList>
    </citation>
    <scope>NUCLEOTIDE SEQUENCE [LARGE SCALE GENOMIC DNA]</scope>
    <source>
        <strain evidence="3">CM4 / NCIMB 13688</strain>
    </source>
</reference>
<protein>
    <recommendedName>
        <fullName evidence="4">Rv0623 family protein transcription factor</fullName>
    </recommendedName>
</protein>
<reference evidence="2 3" key="2">
    <citation type="journal article" date="2012" name="J. Bacteriol.">
        <title>Complete genome sequences of six strains of the genus Methylobacterium.</title>
        <authorList>
            <person name="Marx C.J."/>
            <person name="Bringel F."/>
            <person name="Chistoserdova L."/>
            <person name="Moulin L."/>
            <person name="Farhan Ul Haque M."/>
            <person name="Fleischman D.E."/>
            <person name="Gruffaz C."/>
            <person name="Jourand P."/>
            <person name="Knief C."/>
            <person name="Lee M.C."/>
            <person name="Muller E.E."/>
            <person name="Nadalig T."/>
            <person name="Peyraud R."/>
            <person name="Roselli S."/>
            <person name="Russ L."/>
            <person name="Goodwin L.A."/>
            <person name="Ivanova N."/>
            <person name="Kyrpides N."/>
            <person name="Lajus A."/>
            <person name="Land M.L."/>
            <person name="Medigue C."/>
            <person name="Mikhailova N."/>
            <person name="Nolan M."/>
            <person name="Woyke T."/>
            <person name="Stolyar S."/>
            <person name="Vorholt J.A."/>
            <person name="Vuilleumier S."/>
        </authorList>
    </citation>
    <scope>NUCLEOTIDE SEQUENCE [LARGE SCALE GENOMIC DNA]</scope>
    <source>
        <strain evidence="3">CM4 / NCIMB 13688</strain>
    </source>
</reference>
<organism evidence="2 3">
    <name type="scientific">Methylorubrum extorquens (strain CM4 / NCIMB 13688)</name>
    <name type="common">Methylobacterium extorquens</name>
    <dbReference type="NCBI Taxonomy" id="440085"/>
    <lineage>
        <taxon>Bacteria</taxon>
        <taxon>Pseudomonadati</taxon>
        <taxon>Pseudomonadota</taxon>
        <taxon>Alphaproteobacteria</taxon>
        <taxon>Hyphomicrobiales</taxon>
        <taxon>Methylobacteriaceae</taxon>
        <taxon>Methylorubrum</taxon>
    </lineage>
</organism>
<dbReference type="Proteomes" id="UP000002385">
    <property type="component" value="Chromosome"/>
</dbReference>
<dbReference type="EMBL" id="CP001298">
    <property type="protein sequence ID" value="ACK80976.1"/>
    <property type="molecule type" value="Genomic_DNA"/>
</dbReference>
<dbReference type="RefSeq" id="WP_012605194.1">
    <property type="nucleotide sequence ID" value="NC_011757.1"/>
</dbReference>
<evidence type="ECO:0008006" key="4">
    <source>
        <dbReference type="Google" id="ProtNLM"/>
    </source>
</evidence>
<feature type="region of interest" description="Disordered" evidence="1">
    <location>
        <begin position="40"/>
        <end position="74"/>
    </location>
</feature>
<name>B7L004_METC4</name>
<evidence type="ECO:0000256" key="1">
    <source>
        <dbReference type="SAM" id="MobiDB-lite"/>
    </source>
</evidence>
<accession>B7L004</accession>
<evidence type="ECO:0000313" key="3">
    <source>
        <dbReference type="Proteomes" id="UP000002385"/>
    </source>
</evidence>
<evidence type="ECO:0000313" key="2">
    <source>
        <dbReference type="EMBL" id="ACK80976.1"/>
    </source>
</evidence>
<dbReference type="KEGG" id="mch:Mchl_0006"/>
<dbReference type="AlphaFoldDB" id="B7L004"/>
<dbReference type="HOGENOM" id="CLU_2683588_0_0_5"/>
<sequence length="74" mass="7915">MPLTIDDETDRVAEQLAARLRVGKIEAMRVALANELRLREASLADDVSPPPGHDRTEATGSGQEGQFGLTSEPG</sequence>